<feature type="binding site" evidence="2">
    <location>
        <position position="188"/>
    </location>
    <ligand>
        <name>Mg(2+)</name>
        <dbReference type="ChEBI" id="CHEBI:18420"/>
    </ligand>
</feature>
<accession>A0ABW2PTY2</accession>
<dbReference type="NCBIfam" id="TIGR01422">
    <property type="entry name" value="phosphonatase"/>
    <property type="match status" value="1"/>
</dbReference>
<dbReference type="SFLD" id="SFLDG01135">
    <property type="entry name" value="C1.5.6:_HAD__Beta-PGM__Phospha"/>
    <property type="match status" value="1"/>
</dbReference>
<sequence length="275" mass="31241">MRHLDNHVKAVIFDWGGTLVDYGCMAPVEVFIEIFNRKGIEITLKEAREPMGLEKMDHIRTILNMNRINNMWVEKYNRQPDEQDIHELYGTFEPILLEKLPQYSEPVPGAINSVNHLKKLGIKIGTTTGYNRKMMEVVAPIADKKGLKVDSIVTSDEVPKGRPHPWMCYQNAINLQVYPMSQLVKVGDTVNDIIEGINAGMWTVGIIKGGSELGLSEDQIKNVESVQLNESIKSVERKFYEAGADFVIEDINELTDVIDRINDMIETENLQLNKK</sequence>
<dbReference type="GO" id="GO:0050194">
    <property type="term" value="F:phosphonoacetaldehyde hydrolase activity"/>
    <property type="evidence" value="ECO:0007669"/>
    <property type="project" value="UniProtKB-EC"/>
</dbReference>
<dbReference type="Proteomes" id="UP001596505">
    <property type="component" value="Unassembled WGS sequence"/>
</dbReference>
<gene>
    <name evidence="2 3" type="primary">phnX</name>
    <name evidence="3" type="ORF">ACFQRG_07685</name>
</gene>
<dbReference type="EC" id="3.11.1.1" evidence="2"/>
<comment type="function">
    <text evidence="2">Involved in phosphonate degradation.</text>
</comment>
<keyword evidence="2" id="KW-0460">Magnesium</keyword>
<dbReference type="InterPro" id="IPR023198">
    <property type="entry name" value="PGP-like_dom2"/>
</dbReference>
<keyword evidence="4" id="KW-1185">Reference proteome</keyword>
<dbReference type="PANTHER" id="PTHR43434">
    <property type="entry name" value="PHOSPHOGLYCOLATE PHOSPHATASE"/>
    <property type="match status" value="1"/>
</dbReference>
<dbReference type="PANTHER" id="PTHR43434:SF19">
    <property type="entry name" value="PHOSPHONOACETALDEHYDE HYDROLASE"/>
    <property type="match status" value="1"/>
</dbReference>
<name>A0ABW2PTY2_9BACL</name>
<dbReference type="Gene3D" id="3.40.50.1000">
    <property type="entry name" value="HAD superfamily/HAD-like"/>
    <property type="match status" value="1"/>
</dbReference>
<protein>
    <recommendedName>
        <fullName evidence="2">Phosphonoacetaldehyde hydrolase</fullName>
        <shortName evidence="2">Phosphonatase</shortName>
        <ecNumber evidence="2">3.11.1.1</ecNumber>
    </recommendedName>
    <alternativeName>
        <fullName evidence="2">Phosphonoacetaldehyde phosphonohydrolase</fullName>
    </alternativeName>
</protein>
<dbReference type="RefSeq" id="WP_380965276.1">
    <property type="nucleotide sequence ID" value="NZ_JBHTCO010000005.1"/>
</dbReference>
<keyword evidence="1 2" id="KW-0704">Schiff base</keyword>
<evidence type="ECO:0000256" key="2">
    <source>
        <dbReference type="HAMAP-Rule" id="MF_01375"/>
    </source>
</evidence>
<reference evidence="4" key="1">
    <citation type="journal article" date="2019" name="Int. J. Syst. Evol. Microbiol.">
        <title>The Global Catalogue of Microorganisms (GCM) 10K type strain sequencing project: providing services to taxonomists for standard genome sequencing and annotation.</title>
        <authorList>
            <consortium name="The Broad Institute Genomics Platform"/>
            <consortium name="The Broad Institute Genome Sequencing Center for Infectious Disease"/>
            <person name="Wu L."/>
            <person name="Ma J."/>
        </authorList>
    </citation>
    <scope>NUCLEOTIDE SEQUENCE [LARGE SCALE GENOMIC DNA]</scope>
    <source>
        <strain evidence="4">CGMCC 1.16305</strain>
    </source>
</reference>
<evidence type="ECO:0000313" key="4">
    <source>
        <dbReference type="Proteomes" id="UP001596505"/>
    </source>
</evidence>
<dbReference type="EMBL" id="JBHTCO010000005">
    <property type="protein sequence ID" value="MFC7392868.1"/>
    <property type="molecule type" value="Genomic_DNA"/>
</dbReference>
<comment type="similarity">
    <text evidence="2">Belongs to the HAD-like hydrolase superfamily. PhnX family.</text>
</comment>
<dbReference type="SFLD" id="SFLDG01129">
    <property type="entry name" value="C1.5:_HAD__Beta-PGM__Phosphata"/>
    <property type="match status" value="1"/>
</dbReference>
<comment type="catalytic activity">
    <reaction evidence="2">
        <text>phosphonoacetaldehyde + H2O = acetaldehyde + phosphate + H(+)</text>
        <dbReference type="Rhea" id="RHEA:18905"/>
        <dbReference type="ChEBI" id="CHEBI:15343"/>
        <dbReference type="ChEBI" id="CHEBI:15377"/>
        <dbReference type="ChEBI" id="CHEBI:15378"/>
        <dbReference type="ChEBI" id="CHEBI:43474"/>
        <dbReference type="ChEBI" id="CHEBI:58383"/>
        <dbReference type="EC" id="3.11.1.1"/>
    </reaction>
</comment>
<dbReference type="CDD" id="cd02586">
    <property type="entry name" value="HAD_PHN"/>
    <property type="match status" value="1"/>
</dbReference>
<organism evidence="3 4">
    <name type="scientific">Scopulibacillus cellulosilyticus</name>
    <dbReference type="NCBI Taxonomy" id="2665665"/>
    <lineage>
        <taxon>Bacteria</taxon>
        <taxon>Bacillati</taxon>
        <taxon>Bacillota</taxon>
        <taxon>Bacilli</taxon>
        <taxon>Bacillales</taxon>
        <taxon>Sporolactobacillaceae</taxon>
        <taxon>Scopulibacillus</taxon>
    </lineage>
</organism>
<dbReference type="InterPro" id="IPR050155">
    <property type="entry name" value="HAD-like_hydrolase_sf"/>
</dbReference>
<comment type="subunit">
    <text evidence="2">Homodimer.</text>
</comment>
<dbReference type="HAMAP" id="MF_01375">
    <property type="entry name" value="PhnX"/>
    <property type="match status" value="1"/>
</dbReference>
<dbReference type="Pfam" id="PF00702">
    <property type="entry name" value="Hydrolase"/>
    <property type="match status" value="1"/>
</dbReference>
<comment type="caution">
    <text evidence="2">Lacks conserved residue(s) required for the propagation of feature annotation.</text>
</comment>
<feature type="binding site" evidence="2">
    <location>
        <position position="14"/>
    </location>
    <ligand>
        <name>Mg(2+)</name>
        <dbReference type="ChEBI" id="CHEBI:18420"/>
    </ligand>
</feature>
<feature type="active site" description="Nucleophile" evidence="2">
    <location>
        <position position="14"/>
    </location>
</feature>
<proteinExistence type="inferred from homology"/>
<evidence type="ECO:0000313" key="3">
    <source>
        <dbReference type="EMBL" id="MFC7392868.1"/>
    </source>
</evidence>
<dbReference type="InterPro" id="IPR023214">
    <property type="entry name" value="HAD_sf"/>
</dbReference>
<dbReference type="SFLD" id="SFLDS00003">
    <property type="entry name" value="Haloacid_Dehalogenase"/>
    <property type="match status" value="1"/>
</dbReference>
<comment type="cofactor">
    <cofactor evidence="2">
        <name>Mg(2+)</name>
        <dbReference type="ChEBI" id="CHEBI:18420"/>
    </cofactor>
    <text evidence="2">Binds 1 Mg(2+) ion per subunit.</text>
</comment>
<keyword evidence="2" id="KW-0479">Metal-binding</keyword>
<keyword evidence="2 3" id="KW-0378">Hydrolase</keyword>
<evidence type="ECO:0000256" key="1">
    <source>
        <dbReference type="ARBA" id="ARBA00023270"/>
    </source>
</evidence>
<dbReference type="SUPFAM" id="SSF56784">
    <property type="entry name" value="HAD-like"/>
    <property type="match status" value="1"/>
</dbReference>
<feature type="active site" description="Schiff-base intermediate with substrate" evidence="2">
    <location>
        <position position="55"/>
    </location>
</feature>
<comment type="caution">
    <text evidence="3">The sequence shown here is derived from an EMBL/GenBank/DDBJ whole genome shotgun (WGS) entry which is preliminary data.</text>
</comment>
<dbReference type="InterPro" id="IPR036412">
    <property type="entry name" value="HAD-like_sf"/>
</dbReference>
<dbReference type="Gene3D" id="1.10.150.240">
    <property type="entry name" value="Putative phosphatase, domain 2"/>
    <property type="match status" value="1"/>
</dbReference>
<dbReference type="InterPro" id="IPR006323">
    <property type="entry name" value="Phosphonoacetald_hydro"/>
</dbReference>